<dbReference type="Gene3D" id="3.40.50.150">
    <property type="entry name" value="Vaccinia Virus protein VP39"/>
    <property type="match status" value="1"/>
</dbReference>
<dbReference type="GO" id="GO:0008168">
    <property type="term" value="F:methyltransferase activity"/>
    <property type="evidence" value="ECO:0007669"/>
    <property type="project" value="UniProtKB-KW"/>
</dbReference>
<dbReference type="AlphaFoldDB" id="A0A1B5KWY1"/>
<dbReference type="CDD" id="cd02440">
    <property type="entry name" value="AdoMet_MTases"/>
    <property type="match status" value="1"/>
</dbReference>
<dbReference type="InterPro" id="IPR051052">
    <property type="entry name" value="Diverse_substrate_MTase"/>
</dbReference>
<dbReference type="PANTHER" id="PTHR44942:SF4">
    <property type="entry name" value="METHYLTRANSFERASE TYPE 11 DOMAIN-CONTAINING PROTEIN"/>
    <property type="match status" value="1"/>
</dbReference>
<dbReference type="SUPFAM" id="SSF53335">
    <property type="entry name" value="S-adenosyl-L-methionine-dependent methyltransferases"/>
    <property type="match status" value="1"/>
</dbReference>
<name>A0A1B5KWY1_USTVR</name>
<evidence type="ECO:0000256" key="1">
    <source>
        <dbReference type="ARBA" id="ARBA00022603"/>
    </source>
</evidence>
<evidence type="ECO:0000313" key="5">
    <source>
        <dbReference type="Proteomes" id="UP000054053"/>
    </source>
</evidence>
<evidence type="ECO:0000256" key="2">
    <source>
        <dbReference type="ARBA" id="ARBA00022679"/>
    </source>
</evidence>
<dbReference type="InterPro" id="IPR029063">
    <property type="entry name" value="SAM-dependent_MTases_sf"/>
</dbReference>
<keyword evidence="2" id="KW-0808">Transferase</keyword>
<dbReference type="InterPro" id="IPR041698">
    <property type="entry name" value="Methyltransf_25"/>
</dbReference>
<comment type="caution">
    <text evidence="4">The sequence shown here is derived from an EMBL/GenBank/DDBJ whole genome shotgun (WGS) entry which is preliminary data.</text>
</comment>
<accession>A0A1B5KWY1</accession>
<dbReference type="Proteomes" id="UP000054053">
    <property type="component" value="Unassembled WGS sequence"/>
</dbReference>
<sequence length="298" mass="33428">MAAQQTVAQAATTGFDNAPAYDAHRPSYPPEAVGSLLAHLGVADKAGARIIDLAAGTGKFTELLAARGEGYEVVAVEPVARMRESLERKRLGRVDVRHGLATEMGVEDGWADAVIAAQVRMPFFPRPDWKRKQGDQEKGIDVFANEESLKEIRRVLKPGGKLGVIWNIEDYNQPPGWTASTKWEDGVKQLVLALPPDGIDRFRDDKWWQVFERQASASEPYFAAPIGRETVSFTAWRTKELLWDRINTLSQVAVLRGHEKDMFKARFDEIFENGDQVWNDEGEVEFHGVTTYGWTSRL</sequence>
<reference evidence="5" key="1">
    <citation type="journal article" date="2016" name="Genome Announc.">
        <title>Genome sequence of Ustilaginoidea virens IPU010, a rice pathogenic fungus causing false smut.</title>
        <authorList>
            <person name="Kumagai T."/>
            <person name="Ishii T."/>
            <person name="Terai G."/>
            <person name="Umemura M."/>
            <person name="Machida M."/>
            <person name="Asai K."/>
        </authorList>
    </citation>
    <scope>NUCLEOTIDE SEQUENCE [LARGE SCALE GENOMIC DNA]</scope>
    <source>
        <strain evidence="5">IPU010</strain>
    </source>
</reference>
<feature type="domain" description="Methyltransferase" evidence="3">
    <location>
        <begin position="50"/>
        <end position="130"/>
    </location>
</feature>
<keyword evidence="1" id="KW-0489">Methyltransferase</keyword>
<dbReference type="PANTHER" id="PTHR44942">
    <property type="entry name" value="METHYLTRANSF_11 DOMAIN-CONTAINING PROTEIN"/>
    <property type="match status" value="1"/>
</dbReference>
<dbReference type="GO" id="GO:0032259">
    <property type="term" value="P:methylation"/>
    <property type="evidence" value="ECO:0007669"/>
    <property type="project" value="UniProtKB-KW"/>
</dbReference>
<protein>
    <recommendedName>
        <fullName evidence="3">Methyltransferase domain-containing protein</fullName>
    </recommendedName>
</protein>
<evidence type="ECO:0000313" key="4">
    <source>
        <dbReference type="EMBL" id="GAO15561.1"/>
    </source>
</evidence>
<dbReference type="Pfam" id="PF13649">
    <property type="entry name" value="Methyltransf_25"/>
    <property type="match status" value="1"/>
</dbReference>
<gene>
    <name evidence="4" type="ORF">UVI_02020300</name>
</gene>
<proteinExistence type="predicted"/>
<dbReference type="EMBL" id="BBTG02000008">
    <property type="protein sequence ID" value="GAO15561.1"/>
    <property type="molecule type" value="Genomic_DNA"/>
</dbReference>
<evidence type="ECO:0000259" key="3">
    <source>
        <dbReference type="Pfam" id="PF13649"/>
    </source>
</evidence>
<organism evidence="4 5">
    <name type="scientific">Ustilaginoidea virens</name>
    <name type="common">Rice false smut fungus</name>
    <name type="synonym">Villosiclava virens</name>
    <dbReference type="NCBI Taxonomy" id="1159556"/>
    <lineage>
        <taxon>Eukaryota</taxon>
        <taxon>Fungi</taxon>
        <taxon>Dikarya</taxon>
        <taxon>Ascomycota</taxon>
        <taxon>Pezizomycotina</taxon>
        <taxon>Sordariomycetes</taxon>
        <taxon>Hypocreomycetidae</taxon>
        <taxon>Hypocreales</taxon>
        <taxon>Clavicipitaceae</taxon>
        <taxon>Ustilaginoidea</taxon>
    </lineage>
</organism>